<dbReference type="AlphaFoldDB" id="A0ABD1I8E1"/>
<dbReference type="SUPFAM" id="SSF53474">
    <property type="entry name" value="alpha/beta-Hydrolases"/>
    <property type="match status" value="1"/>
</dbReference>
<evidence type="ECO:0000259" key="2">
    <source>
        <dbReference type="Pfam" id="PF12697"/>
    </source>
</evidence>
<evidence type="ECO:0000256" key="1">
    <source>
        <dbReference type="SAM" id="Phobius"/>
    </source>
</evidence>
<dbReference type="InterPro" id="IPR000073">
    <property type="entry name" value="AB_hydrolase_1"/>
</dbReference>
<keyword evidence="1" id="KW-0812">Transmembrane</keyword>
<dbReference type="PANTHER" id="PTHR43689">
    <property type="entry name" value="HYDROLASE"/>
    <property type="match status" value="1"/>
</dbReference>
<feature type="domain" description="AB hydrolase-1" evidence="2">
    <location>
        <begin position="358"/>
        <end position="618"/>
    </location>
</feature>
<organism evidence="3 4">
    <name type="scientific">Salvia divinorum</name>
    <name type="common">Maria pastora</name>
    <name type="synonym">Diviner's sage</name>
    <dbReference type="NCBI Taxonomy" id="28513"/>
    <lineage>
        <taxon>Eukaryota</taxon>
        <taxon>Viridiplantae</taxon>
        <taxon>Streptophyta</taxon>
        <taxon>Embryophyta</taxon>
        <taxon>Tracheophyta</taxon>
        <taxon>Spermatophyta</taxon>
        <taxon>Magnoliopsida</taxon>
        <taxon>eudicotyledons</taxon>
        <taxon>Gunneridae</taxon>
        <taxon>Pentapetalae</taxon>
        <taxon>asterids</taxon>
        <taxon>lamiids</taxon>
        <taxon>Lamiales</taxon>
        <taxon>Lamiaceae</taxon>
        <taxon>Nepetoideae</taxon>
        <taxon>Mentheae</taxon>
        <taxon>Salviinae</taxon>
        <taxon>Salvia</taxon>
        <taxon>Salvia subgen. Calosphace</taxon>
    </lineage>
</organism>
<feature type="transmembrane region" description="Helical" evidence="1">
    <location>
        <begin position="20"/>
        <end position="37"/>
    </location>
</feature>
<dbReference type="GO" id="GO:0016787">
    <property type="term" value="F:hydrolase activity"/>
    <property type="evidence" value="ECO:0007669"/>
    <property type="project" value="UniProtKB-ARBA"/>
</dbReference>
<protein>
    <recommendedName>
        <fullName evidence="2">AB hydrolase-1 domain-containing protein</fullName>
    </recommendedName>
</protein>
<dbReference type="Gene3D" id="3.40.50.1820">
    <property type="entry name" value="alpha/beta hydrolase"/>
    <property type="match status" value="1"/>
</dbReference>
<keyword evidence="1" id="KW-0472">Membrane</keyword>
<reference evidence="3 4" key="1">
    <citation type="submission" date="2024-06" db="EMBL/GenBank/DDBJ databases">
        <title>A chromosome level genome sequence of Diviner's sage (Salvia divinorum).</title>
        <authorList>
            <person name="Ford S.A."/>
            <person name="Ro D.-K."/>
            <person name="Ness R.W."/>
            <person name="Phillips M.A."/>
        </authorList>
    </citation>
    <scope>NUCLEOTIDE SEQUENCE [LARGE SCALE GENOMIC DNA]</scope>
    <source>
        <strain evidence="3">SAF-2024a</strain>
        <tissue evidence="3">Leaf</tissue>
    </source>
</reference>
<name>A0ABD1I8E1_SALDI</name>
<dbReference type="PRINTS" id="PR00412">
    <property type="entry name" value="EPOXHYDRLASE"/>
</dbReference>
<keyword evidence="4" id="KW-1185">Reference proteome</keyword>
<feature type="transmembrane region" description="Helical" evidence="1">
    <location>
        <begin position="106"/>
        <end position="131"/>
    </location>
</feature>
<accession>A0ABD1I8E1</accession>
<keyword evidence="1" id="KW-1133">Transmembrane helix</keyword>
<comment type="caution">
    <text evidence="3">The sequence shown here is derived from an EMBL/GenBank/DDBJ whole genome shotgun (WGS) entry which is preliminary data.</text>
</comment>
<feature type="transmembrane region" description="Helical" evidence="1">
    <location>
        <begin position="152"/>
        <end position="173"/>
    </location>
</feature>
<dbReference type="Proteomes" id="UP001567538">
    <property type="component" value="Unassembled WGS sequence"/>
</dbReference>
<proteinExistence type="predicted"/>
<evidence type="ECO:0000313" key="3">
    <source>
        <dbReference type="EMBL" id="KAL1564988.1"/>
    </source>
</evidence>
<dbReference type="EMBL" id="JBEAFC010000003">
    <property type="protein sequence ID" value="KAL1564988.1"/>
    <property type="molecule type" value="Genomic_DNA"/>
</dbReference>
<dbReference type="InterPro" id="IPR029058">
    <property type="entry name" value="AB_hydrolase_fold"/>
</dbReference>
<sequence>MMAKGGLWWEKVRRGVRTVYFMVAMVSSLLVVALPVVVAIVDSVLPCLLISSFTCVNCYSFREHLERYAFKSSLVDIPLVSVIRSLLIICVYTMCDGPALSHGPYLGTVTISSFLSILVLSIKACVFTVQSQLDGEAAASLSRKNIHLKKSWGMPVLFLSSVVFALCHIIVAYRTSCKARRKFSFHHDPEAVLSCRMIFTGYQKVPRSPTPLGKSFRSESVTRRRAPGLVLDDGELPVSSLLADKDSLFLSCLGLTVHYKIHMPGSPSRSLSSTTLFDAPSLSIPLKTQYSLRRSISHQFYSSRSPLETPLLASTPTSPISEDMPVLSLHESFEEVELSKLGSPMIERNGDVVENCGIVLIHGFGGGVFSWRKVISTLAGQAGCPVAAFDRPGWGLTSRPVKNDWKENQSSNPYTLDSQVDLLLSFCKEMFSSVVLVGHDDGGLLALKAVQKLRSSTNPVNLEIKGVILLNVSLSRELVPAFARILLRTSLGKKHMVRPLLRTEITQVVNRRAWYDATKLTTEVLSLYKAPLHVEGWEDALHEIGRLSYETVLQPEAAALMLNAVEALPVLVIAGAEDALVPLKSVQTLASKLLNSRMVAISGCGHLPHEECPKALLAAISPFISKHLLRPELQMR</sequence>
<gene>
    <name evidence="3" type="ORF">AAHA92_07262</name>
</gene>
<evidence type="ECO:0000313" key="4">
    <source>
        <dbReference type="Proteomes" id="UP001567538"/>
    </source>
</evidence>
<dbReference type="InterPro" id="IPR000639">
    <property type="entry name" value="Epox_hydrolase-like"/>
</dbReference>
<dbReference type="Pfam" id="PF12697">
    <property type="entry name" value="Abhydrolase_6"/>
    <property type="match status" value="1"/>
</dbReference>
<dbReference type="PANTHER" id="PTHR43689:SF8">
    <property type="entry name" value="ALPHA_BETA-HYDROLASES SUPERFAMILY PROTEIN"/>
    <property type="match status" value="1"/>
</dbReference>